<dbReference type="AlphaFoldDB" id="J3LHD3"/>
<dbReference type="Proteomes" id="UP000006038">
    <property type="component" value="Unassembled WGS sequence"/>
</dbReference>
<dbReference type="EnsemblPlants" id="OB02G40500.1">
    <property type="protein sequence ID" value="OB02G40500.1"/>
    <property type="gene ID" value="OB02G40500"/>
</dbReference>
<dbReference type="HOGENOM" id="CLU_2580882_0_0_1"/>
<organism evidence="2">
    <name type="scientific">Oryza brachyantha</name>
    <name type="common">malo sina</name>
    <dbReference type="NCBI Taxonomy" id="4533"/>
    <lineage>
        <taxon>Eukaryota</taxon>
        <taxon>Viridiplantae</taxon>
        <taxon>Streptophyta</taxon>
        <taxon>Embryophyta</taxon>
        <taxon>Tracheophyta</taxon>
        <taxon>Spermatophyta</taxon>
        <taxon>Magnoliopsida</taxon>
        <taxon>Liliopsida</taxon>
        <taxon>Poales</taxon>
        <taxon>Poaceae</taxon>
        <taxon>BOP clade</taxon>
        <taxon>Oryzoideae</taxon>
        <taxon>Oryzeae</taxon>
        <taxon>Oryzinae</taxon>
        <taxon>Oryza</taxon>
    </lineage>
</organism>
<feature type="compositionally biased region" description="Polar residues" evidence="1">
    <location>
        <begin position="9"/>
        <end position="20"/>
    </location>
</feature>
<reference evidence="2" key="1">
    <citation type="submission" date="2013-04" db="UniProtKB">
        <authorList>
            <consortium name="EnsemblPlants"/>
        </authorList>
    </citation>
    <scope>IDENTIFICATION</scope>
</reference>
<name>J3LHD3_ORYBR</name>
<evidence type="ECO:0000313" key="2">
    <source>
        <dbReference type="EnsemblPlants" id="OB02G40500.1"/>
    </source>
</evidence>
<sequence length="81" mass="9022">AARDREGQWSASASTRHGPSSCSGLAFQIFFLDWLSSFSTLRPDTHDCIIISFGDQKTIGINGWEYTVLVYIGSVWQNFSS</sequence>
<feature type="region of interest" description="Disordered" evidence="1">
    <location>
        <begin position="1"/>
        <end position="20"/>
    </location>
</feature>
<accession>J3LHD3</accession>
<evidence type="ECO:0000256" key="1">
    <source>
        <dbReference type="SAM" id="MobiDB-lite"/>
    </source>
</evidence>
<proteinExistence type="predicted"/>
<evidence type="ECO:0000313" key="3">
    <source>
        <dbReference type="Proteomes" id="UP000006038"/>
    </source>
</evidence>
<keyword evidence="3" id="KW-1185">Reference proteome</keyword>
<dbReference type="Gramene" id="OB02G40500.1">
    <property type="protein sequence ID" value="OB02G40500.1"/>
    <property type="gene ID" value="OB02G40500"/>
</dbReference>
<protein>
    <submittedName>
        <fullName evidence="2">Uncharacterized protein</fullName>
    </submittedName>
</protein>